<evidence type="ECO:0000256" key="1">
    <source>
        <dbReference type="SAM" id="SignalP"/>
    </source>
</evidence>
<sequence>MSRSTLPTAVRTARLLLAAACALCVAAGAQEAQEDALPAPPPARQPENVRVEFAQVLRAEPVYQTLRATSMVERCEASTPVEDPDEAKTGLARVIGAVKGALTPDPKVEEVAPSAGGQCRMVPVEREFRRPIGYDVDYVHRGVKYRSRLPTDPGNRLRVRVSVTPVVSDETP</sequence>
<evidence type="ECO:0000313" key="3">
    <source>
        <dbReference type="Proteomes" id="UP000315949"/>
    </source>
</evidence>
<dbReference type="OrthoDB" id="8909257at2"/>
<feature type="chain" id="PRO_5022847674" evidence="1">
    <location>
        <begin position="33"/>
        <end position="172"/>
    </location>
</feature>
<dbReference type="EMBL" id="VOHE01000001">
    <property type="protein sequence ID" value="TWT21620.1"/>
    <property type="molecule type" value="Genomic_DNA"/>
</dbReference>
<organism evidence="2 3">
    <name type="scientific">Luteimonas wenzhouensis</name>
    <dbReference type="NCBI Taxonomy" id="2599615"/>
    <lineage>
        <taxon>Bacteria</taxon>
        <taxon>Pseudomonadati</taxon>
        <taxon>Pseudomonadota</taxon>
        <taxon>Gammaproteobacteria</taxon>
        <taxon>Lysobacterales</taxon>
        <taxon>Lysobacteraceae</taxon>
        <taxon>Luteimonas</taxon>
    </lineage>
</organism>
<dbReference type="AlphaFoldDB" id="A0A5C5U8B3"/>
<feature type="signal peptide" evidence="1">
    <location>
        <begin position="1"/>
        <end position="32"/>
    </location>
</feature>
<reference evidence="2 3" key="1">
    <citation type="submission" date="2019-07" db="EMBL/GenBank/DDBJ databases">
        <title>Luteimonas sp. YD-1 nov., isolated from acidic soil.</title>
        <authorList>
            <person name="Zhou J."/>
        </authorList>
    </citation>
    <scope>NUCLEOTIDE SEQUENCE [LARGE SCALE GENOMIC DNA]</scope>
    <source>
        <strain evidence="2 3">YD-1</strain>
    </source>
</reference>
<protein>
    <submittedName>
        <fullName evidence="2">Uncharacterized protein</fullName>
    </submittedName>
</protein>
<keyword evidence="1" id="KW-0732">Signal</keyword>
<keyword evidence="3" id="KW-1185">Reference proteome</keyword>
<dbReference type="Proteomes" id="UP000315949">
    <property type="component" value="Unassembled WGS sequence"/>
</dbReference>
<name>A0A5C5U8B3_9GAMM</name>
<proteinExistence type="predicted"/>
<dbReference type="RefSeq" id="WP_146309692.1">
    <property type="nucleotide sequence ID" value="NZ_VOHE01000001.1"/>
</dbReference>
<comment type="caution">
    <text evidence="2">The sequence shown here is derived from an EMBL/GenBank/DDBJ whole genome shotgun (WGS) entry which is preliminary data.</text>
</comment>
<evidence type="ECO:0000313" key="2">
    <source>
        <dbReference type="EMBL" id="TWT21620.1"/>
    </source>
</evidence>
<gene>
    <name evidence="2" type="ORF">FQY79_00305</name>
</gene>
<accession>A0A5C5U8B3</accession>